<dbReference type="EMBL" id="BAAAOS010000056">
    <property type="protein sequence ID" value="GAA1608849.1"/>
    <property type="molecule type" value="Genomic_DNA"/>
</dbReference>
<dbReference type="PANTHER" id="PTHR48079">
    <property type="entry name" value="PROTEIN YEEZ"/>
    <property type="match status" value="1"/>
</dbReference>
<dbReference type="Gene3D" id="3.40.50.720">
    <property type="entry name" value="NAD(P)-binding Rossmann-like Domain"/>
    <property type="match status" value="1"/>
</dbReference>
<evidence type="ECO:0000313" key="2">
    <source>
        <dbReference type="EMBL" id="GAA1608849.1"/>
    </source>
</evidence>
<name>A0ABP4QEZ4_9ACTN</name>
<protein>
    <submittedName>
        <fullName evidence="2">NAD-dependent epimerase/dehydratase family protein</fullName>
    </submittedName>
</protein>
<reference evidence="3" key="1">
    <citation type="journal article" date="2019" name="Int. J. Syst. Evol. Microbiol.">
        <title>The Global Catalogue of Microorganisms (GCM) 10K type strain sequencing project: providing services to taxonomists for standard genome sequencing and annotation.</title>
        <authorList>
            <consortium name="The Broad Institute Genomics Platform"/>
            <consortium name="The Broad Institute Genome Sequencing Center for Infectious Disease"/>
            <person name="Wu L."/>
            <person name="Ma J."/>
        </authorList>
    </citation>
    <scope>NUCLEOTIDE SEQUENCE [LARGE SCALE GENOMIC DNA]</scope>
    <source>
        <strain evidence="3">JCM 14969</strain>
    </source>
</reference>
<feature type="domain" description="NAD-dependent epimerase/dehydratase" evidence="1">
    <location>
        <begin position="3"/>
        <end position="236"/>
    </location>
</feature>
<accession>A0ABP4QEZ4</accession>
<dbReference type="Pfam" id="PF01370">
    <property type="entry name" value="Epimerase"/>
    <property type="match status" value="1"/>
</dbReference>
<comment type="caution">
    <text evidence="2">The sequence shown here is derived from an EMBL/GenBank/DDBJ whole genome shotgun (WGS) entry which is preliminary data.</text>
</comment>
<dbReference type="PANTHER" id="PTHR48079:SF6">
    <property type="entry name" value="NAD(P)-BINDING DOMAIN-CONTAINING PROTEIN-RELATED"/>
    <property type="match status" value="1"/>
</dbReference>
<dbReference type="InterPro" id="IPR036291">
    <property type="entry name" value="NAD(P)-bd_dom_sf"/>
</dbReference>
<evidence type="ECO:0000259" key="1">
    <source>
        <dbReference type="Pfam" id="PF01370"/>
    </source>
</evidence>
<dbReference type="InterPro" id="IPR001509">
    <property type="entry name" value="Epimerase_deHydtase"/>
</dbReference>
<dbReference type="SUPFAM" id="SSF51735">
    <property type="entry name" value="NAD(P)-binding Rossmann-fold domains"/>
    <property type="match status" value="1"/>
</dbReference>
<dbReference type="RefSeq" id="WP_344221399.1">
    <property type="nucleotide sequence ID" value="NZ_BAAAOS010000056.1"/>
</dbReference>
<dbReference type="Proteomes" id="UP001500393">
    <property type="component" value="Unassembled WGS sequence"/>
</dbReference>
<evidence type="ECO:0000313" key="3">
    <source>
        <dbReference type="Proteomes" id="UP001500393"/>
    </source>
</evidence>
<keyword evidence="3" id="KW-1185">Reference proteome</keyword>
<proteinExistence type="predicted"/>
<dbReference type="InterPro" id="IPR051783">
    <property type="entry name" value="NAD(P)-dependent_oxidoreduct"/>
</dbReference>
<gene>
    <name evidence="2" type="ORF">GCM10009789_74140</name>
</gene>
<sequence length="354" mass="38153">MRIVITGATGNVGSALLRRLIAAGNHSLVGLARRLPEPGEYDEVTWHAADLTEDSSAEVLRNAFREADAVVHLAWAFQPSHDQEYLEAVGVGGTQRVLDAVKAAGVPHLVHMSSVGAYSPKRDNSPVDESWPTFGVLTSPYSQHKAAAERLLDTFEQAEPQTVVSRVRPGIIGQRSAGSALLRYGVPVLIPAAAIGLVPVVPLDRGLTFPMVHADDVADAIERIVLRKAPGAFNLAAEPPITTERIAEALDAKAVHLPVAIVRAAMSAGWHARLQQVDPGWLDLGFATPLLDTSRAARELDWSPSVDATDVLRETLTGMRDAASDRTAVLRPRTVLGQVQRLLRRGPISRRREP</sequence>
<organism evidence="2 3">
    <name type="scientific">Kribbella sancticallisti</name>
    <dbReference type="NCBI Taxonomy" id="460087"/>
    <lineage>
        <taxon>Bacteria</taxon>
        <taxon>Bacillati</taxon>
        <taxon>Actinomycetota</taxon>
        <taxon>Actinomycetes</taxon>
        <taxon>Propionibacteriales</taxon>
        <taxon>Kribbellaceae</taxon>
        <taxon>Kribbella</taxon>
    </lineage>
</organism>